<protein>
    <recommendedName>
        <fullName evidence="3">Pyridoxamine 5'-phosphate oxidase-related FMN-binding</fullName>
    </recommendedName>
</protein>
<dbReference type="Proteomes" id="UP000503640">
    <property type="component" value="Unassembled WGS sequence"/>
</dbReference>
<proteinExistence type="predicted"/>
<organism evidence="1 2">
    <name type="scientific">Anaeromyxobacter diazotrophicus</name>
    <dbReference type="NCBI Taxonomy" id="2590199"/>
    <lineage>
        <taxon>Bacteria</taxon>
        <taxon>Pseudomonadati</taxon>
        <taxon>Myxococcota</taxon>
        <taxon>Myxococcia</taxon>
        <taxon>Myxococcales</taxon>
        <taxon>Cystobacterineae</taxon>
        <taxon>Anaeromyxobacteraceae</taxon>
        <taxon>Anaeromyxobacter</taxon>
    </lineage>
</organism>
<accession>A0A7I9VSK3</accession>
<dbReference type="SUPFAM" id="SSF50475">
    <property type="entry name" value="FMN-binding split barrel"/>
    <property type="match status" value="1"/>
</dbReference>
<dbReference type="AlphaFoldDB" id="A0A7I9VSK3"/>
<name>A0A7I9VSK3_9BACT</name>
<dbReference type="RefSeq" id="WP_176068620.1">
    <property type="nucleotide sequence ID" value="NZ_BJTG01000012.1"/>
</dbReference>
<dbReference type="EMBL" id="BJTG01000012">
    <property type="protein sequence ID" value="GEJ59281.1"/>
    <property type="molecule type" value="Genomic_DNA"/>
</dbReference>
<sequence>MNSDDASLLRQLLDQRVLSLGVLVDGAPYVGLLPFALSGDLQALLVHASGLARHTRGLGDGAPWSALLHLPDDPAGDPLQVGRVTLSGEVRRLAEGTPEHEAAKARFLARFPDAARTFELADFGLYALRVRAGRLVAGFARARDVSPGDLASLGRSD</sequence>
<dbReference type="PIRSF" id="PIRSF004633">
    <property type="entry name" value="UCP_PLP_oxd"/>
    <property type="match status" value="1"/>
</dbReference>
<evidence type="ECO:0008006" key="3">
    <source>
        <dbReference type="Google" id="ProtNLM"/>
    </source>
</evidence>
<dbReference type="InterPro" id="IPR012349">
    <property type="entry name" value="Split_barrel_FMN-bd"/>
</dbReference>
<gene>
    <name evidence="1" type="ORF">AMYX_40220</name>
</gene>
<dbReference type="InterPro" id="IPR014419">
    <property type="entry name" value="HutZ"/>
</dbReference>
<evidence type="ECO:0000313" key="1">
    <source>
        <dbReference type="EMBL" id="GEJ59281.1"/>
    </source>
</evidence>
<comment type="caution">
    <text evidence="1">The sequence shown here is derived from an EMBL/GenBank/DDBJ whole genome shotgun (WGS) entry which is preliminary data.</text>
</comment>
<keyword evidence="2" id="KW-1185">Reference proteome</keyword>
<dbReference type="Gene3D" id="2.30.110.10">
    <property type="entry name" value="Electron Transport, Fmn-binding Protein, Chain A"/>
    <property type="match status" value="1"/>
</dbReference>
<evidence type="ECO:0000313" key="2">
    <source>
        <dbReference type="Proteomes" id="UP000503640"/>
    </source>
</evidence>
<reference evidence="2" key="1">
    <citation type="journal article" date="2020" name="Appl. Environ. Microbiol.">
        <title>Diazotrophic Anaeromyxobacter Isolates from Soils.</title>
        <authorList>
            <person name="Masuda Y."/>
            <person name="Yamanaka H."/>
            <person name="Xu Z.X."/>
            <person name="Shiratori Y."/>
            <person name="Aono T."/>
            <person name="Amachi S."/>
            <person name="Senoo K."/>
            <person name="Itoh H."/>
        </authorList>
    </citation>
    <scope>NUCLEOTIDE SEQUENCE [LARGE SCALE GENOMIC DNA]</scope>
    <source>
        <strain evidence="2">R267</strain>
    </source>
</reference>